<feature type="transmembrane region" description="Helical" evidence="2">
    <location>
        <begin position="657"/>
        <end position="675"/>
    </location>
</feature>
<keyword evidence="2" id="KW-1133">Transmembrane helix</keyword>
<gene>
    <name evidence="3" type="ORF">SYNPS1DRAFT_23571</name>
</gene>
<organism evidence="3 4">
    <name type="scientific">Syncephalis pseudoplumigaleata</name>
    <dbReference type="NCBI Taxonomy" id="1712513"/>
    <lineage>
        <taxon>Eukaryota</taxon>
        <taxon>Fungi</taxon>
        <taxon>Fungi incertae sedis</taxon>
        <taxon>Zoopagomycota</taxon>
        <taxon>Zoopagomycotina</taxon>
        <taxon>Zoopagomycetes</taxon>
        <taxon>Zoopagales</taxon>
        <taxon>Piptocephalidaceae</taxon>
        <taxon>Syncephalis</taxon>
    </lineage>
</organism>
<feature type="region of interest" description="Disordered" evidence="1">
    <location>
        <begin position="26"/>
        <end position="73"/>
    </location>
</feature>
<feature type="compositionally biased region" description="Polar residues" evidence="1">
    <location>
        <begin position="222"/>
        <end position="234"/>
    </location>
</feature>
<feature type="compositionally biased region" description="Polar residues" evidence="1">
    <location>
        <begin position="26"/>
        <end position="57"/>
    </location>
</feature>
<evidence type="ECO:0008006" key="5">
    <source>
        <dbReference type="Google" id="ProtNLM"/>
    </source>
</evidence>
<sequence length="831" mass="90262">MTQPTKEAVSLDESLTSATEALITVEVSSTSDAESEPPSSTTITEQTQSASSANLQVPSVAGRSRRTETTEDFQFEMVDEEYNWATSGMQTPSDLGEALAERNTSATSSTSSPPKSTSAQEQASALDRVQSMDSEGNWSESETASLMEEEQEQKQEDMAATAVPAVDIPEDIVTPVHSTDANTASDKSVSSSTESLRSSAEPTVALVPDTAAVEESSKDAASANTETSPSNSLLKTPKAAKRTNHQLPDGSNNGKAAAAAVTGDTSDRTAIHVGDERETSTLGDLSSILPETIPEAVREAAPDMSLDGEVEVEEEVDEAVVAAAKIATVVAASPRRRRREVETTELYAAVALVVKQQQEEARRSRLSISEPRAQIEAQFINRLQESITAASAINSISPNTSGPHGLLSSENDFDTVTSVLESRDRMMGGSVAGTGNLQPRSLSASMLRANSDEDKLTALLLQPSSLESLRKIVPPPETALTHLSVVLAGDAPDEVSRQHVLRAFARALHTGGKGGSATGNLDDYANIAQHGLKVTDVTGPTAPAQQQAAFREAELCVYFLRPPVSKTQLDGAAECARQITILPVCLSQGDRLYPDQRLITRGLTQRKVANTVLTPGTTSTVMQLAEMHPATLAFSLQLAQERTINERAARRRQKIRFILTTIVLFLAGLFMLVILPGEGSTGRDALDAALPAAWSRWLARWSPFAGLSTTEQSAYPHYYDTVYYREGSDDDDPHADWIYASDSLIIEELPEYETTRHRTYEPGMRGNLHWVMDVGLDAMDDARIWLFRTTEPLRRELLHQLRLFQKTQLGKKLMELRQMLRDQLARMIKRV</sequence>
<evidence type="ECO:0000256" key="1">
    <source>
        <dbReference type="SAM" id="MobiDB-lite"/>
    </source>
</evidence>
<evidence type="ECO:0000313" key="3">
    <source>
        <dbReference type="EMBL" id="RKP24340.1"/>
    </source>
</evidence>
<feature type="compositionally biased region" description="Low complexity" evidence="1">
    <location>
        <begin position="188"/>
        <end position="199"/>
    </location>
</feature>
<evidence type="ECO:0000313" key="4">
    <source>
        <dbReference type="Proteomes" id="UP000278143"/>
    </source>
</evidence>
<keyword evidence="4" id="KW-1185">Reference proteome</keyword>
<dbReference type="Proteomes" id="UP000278143">
    <property type="component" value="Unassembled WGS sequence"/>
</dbReference>
<keyword evidence="2" id="KW-0472">Membrane</keyword>
<feature type="region of interest" description="Disordered" evidence="1">
    <location>
        <begin position="85"/>
        <end position="284"/>
    </location>
</feature>
<feature type="compositionally biased region" description="Polar residues" evidence="1">
    <location>
        <begin position="176"/>
        <end position="187"/>
    </location>
</feature>
<evidence type="ECO:0000256" key="2">
    <source>
        <dbReference type="SAM" id="Phobius"/>
    </source>
</evidence>
<feature type="compositionally biased region" description="Polar residues" evidence="1">
    <location>
        <begin position="245"/>
        <end position="254"/>
    </location>
</feature>
<dbReference type="EMBL" id="KZ990290">
    <property type="protein sequence ID" value="RKP24340.1"/>
    <property type="molecule type" value="Genomic_DNA"/>
</dbReference>
<reference evidence="4" key="1">
    <citation type="journal article" date="2018" name="Nat. Microbiol.">
        <title>Leveraging single-cell genomics to expand the fungal tree of life.</title>
        <authorList>
            <person name="Ahrendt S.R."/>
            <person name="Quandt C.A."/>
            <person name="Ciobanu D."/>
            <person name="Clum A."/>
            <person name="Salamov A."/>
            <person name="Andreopoulos B."/>
            <person name="Cheng J.F."/>
            <person name="Woyke T."/>
            <person name="Pelin A."/>
            <person name="Henrissat B."/>
            <person name="Reynolds N.K."/>
            <person name="Benny G.L."/>
            <person name="Smith M.E."/>
            <person name="James T.Y."/>
            <person name="Grigoriev I.V."/>
        </authorList>
    </citation>
    <scope>NUCLEOTIDE SEQUENCE [LARGE SCALE GENOMIC DNA]</scope>
    <source>
        <strain evidence="4">Benny S71-1</strain>
    </source>
</reference>
<feature type="compositionally biased region" description="Polar residues" evidence="1">
    <location>
        <begin position="131"/>
        <end position="144"/>
    </location>
</feature>
<dbReference type="AlphaFoldDB" id="A0A4P9YZ84"/>
<feature type="compositionally biased region" description="Basic and acidic residues" evidence="1">
    <location>
        <begin position="265"/>
        <end position="279"/>
    </location>
</feature>
<protein>
    <recommendedName>
        <fullName evidence="5">Transmembrane protein</fullName>
    </recommendedName>
</protein>
<keyword evidence="2" id="KW-0812">Transmembrane</keyword>
<feature type="compositionally biased region" description="Low complexity" evidence="1">
    <location>
        <begin position="104"/>
        <end position="119"/>
    </location>
</feature>
<accession>A0A4P9YZ84</accession>
<dbReference type="OrthoDB" id="5595327at2759"/>
<proteinExistence type="predicted"/>
<name>A0A4P9YZ84_9FUNG</name>